<name>A0ABX5R9C9_9PSED</name>
<sequence>MRRIDSHAEDFARPCDLVFFGKTLIDVAYASYYAYLYVSDTL</sequence>
<evidence type="ECO:0000313" key="2">
    <source>
        <dbReference type="Proteomes" id="UP000288953"/>
    </source>
</evidence>
<keyword evidence="2" id="KW-1185">Reference proteome</keyword>
<organism evidence="1 2">
    <name type="scientific">Candidatus Pseudomonas adelgestsugas</name>
    <dbReference type="NCBI Taxonomy" id="1302376"/>
    <lineage>
        <taxon>Bacteria</taxon>
        <taxon>Pseudomonadati</taxon>
        <taxon>Pseudomonadota</taxon>
        <taxon>Gammaproteobacteria</taxon>
        <taxon>Pseudomonadales</taxon>
        <taxon>Pseudomonadaceae</taxon>
        <taxon>Pseudomonas</taxon>
    </lineage>
</organism>
<reference evidence="1 2" key="1">
    <citation type="journal article" date="2018" name="Genome Biol. Evol.">
        <title>Partnering With a Pest: Genomes of Hemlock Woolly Adelgid Symbionts Reveal Atypical Nutritional Provisioning Patterns in Dual-Obligate Bacteria.</title>
        <authorList>
            <person name="Weglarz K.M."/>
            <person name="Havill N.P."/>
            <person name="Burke G.R."/>
            <person name="von Dohlen C.D."/>
        </authorList>
    </citation>
    <scope>NUCLEOTIDE SEQUENCE [LARGE SCALE GENOMIC DNA]</scope>
    <source>
        <strain evidence="1 2">HWA_ENA</strain>
    </source>
</reference>
<accession>A0ABX5R9C9</accession>
<dbReference type="Proteomes" id="UP000288953">
    <property type="component" value="Chromosome"/>
</dbReference>
<evidence type="ECO:0000313" key="1">
    <source>
        <dbReference type="EMBL" id="QAX82235.1"/>
    </source>
</evidence>
<dbReference type="EMBL" id="CP026512">
    <property type="protein sequence ID" value="QAX82235.1"/>
    <property type="molecule type" value="Genomic_DNA"/>
</dbReference>
<proteinExistence type="predicted"/>
<protein>
    <submittedName>
        <fullName evidence="1">Uncharacterized protein</fullName>
    </submittedName>
</protein>
<gene>
    <name evidence="1" type="ORF">C3B55_00932</name>
</gene>